<dbReference type="GO" id="GO:0046839">
    <property type="term" value="P:phospholipid dephosphorylation"/>
    <property type="evidence" value="ECO:0007669"/>
    <property type="project" value="TreeGrafter"/>
</dbReference>
<feature type="transmembrane region" description="Helical" evidence="6">
    <location>
        <begin position="222"/>
        <end position="242"/>
    </location>
</feature>
<dbReference type="AlphaFoldDB" id="G8XZH6"/>
<keyword evidence="5 6" id="KW-0472">Membrane</keyword>
<keyword evidence="3 6" id="KW-0812">Transmembrane</keyword>
<dbReference type="EMBL" id="FO082046">
    <property type="protein sequence ID" value="CCE87085.1"/>
    <property type="molecule type" value="Genomic_DNA"/>
</dbReference>
<evidence type="ECO:0000259" key="7">
    <source>
        <dbReference type="SMART" id="SM00014"/>
    </source>
</evidence>
<dbReference type="Gene3D" id="1.20.144.10">
    <property type="entry name" value="Phosphatidic acid phosphatase type 2/haloperoxidase"/>
    <property type="match status" value="1"/>
</dbReference>
<name>G8XZH6_PICSO</name>
<feature type="transmembrane region" description="Helical" evidence="6">
    <location>
        <begin position="92"/>
        <end position="112"/>
    </location>
</feature>
<sequence length="259" mass="29438">MLLKYLKSKEFMNYLPDWITVVTLLVIFFLIVEQAEPFQRDFKLSDVSLQHPFATKERITDNMLYVISTLVPLSVIACLVKTQKKIPKDHKLHYTMISMLGLMVSVSATGVFSDILKVWIARPRPDFLERCGAPSSVTVDRFVTAKVCTAPLGRVYLLDGMKSTPSAHASLSFAGLFYLSLWLFVHCEADLSVHSWKHILFFLPNLLAMYVGLSRTQDYRHHFFDIAFGTVIGIGAASLSALKYFRDLRVREDVLPIKV</sequence>
<keyword evidence="4 6" id="KW-1133">Transmembrane helix</keyword>
<comment type="similarity">
    <text evidence="2">Belongs to the PA-phosphatase related phosphoesterase family.</text>
</comment>
<dbReference type="InterPro" id="IPR036938">
    <property type="entry name" value="PAP2/HPO_sf"/>
</dbReference>
<dbReference type="CDD" id="cd03390">
    <property type="entry name" value="PAP2_containing_1_like"/>
    <property type="match status" value="1"/>
</dbReference>
<dbReference type="GO" id="GO:0006644">
    <property type="term" value="P:phospholipid metabolic process"/>
    <property type="evidence" value="ECO:0007669"/>
    <property type="project" value="InterPro"/>
</dbReference>
<accession>G8XZH6</accession>
<evidence type="ECO:0000256" key="3">
    <source>
        <dbReference type="ARBA" id="ARBA00022692"/>
    </source>
</evidence>
<dbReference type="eggNOG" id="KOG3030">
    <property type="taxonomic scope" value="Eukaryota"/>
</dbReference>
<evidence type="ECO:0000313" key="8">
    <source>
        <dbReference type="EMBL" id="CCE87085.1"/>
    </source>
</evidence>
<feature type="transmembrane region" description="Helical" evidence="6">
    <location>
        <begin position="199"/>
        <end position="216"/>
    </location>
</feature>
<gene>
    <name evidence="8" type="primary">Piso0_005622</name>
    <name evidence="8" type="ORF">GNLVRS01_PISO0N18955g</name>
</gene>
<feature type="transmembrane region" description="Helical" evidence="6">
    <location>
        <begin position="167"/>
        <end position="187"/>
    </location>
</feature>
<reference evidence="8 9" key="1">
    <citation type="journal article" date="2012" name="G3 (Bethesda)">
        <title>Pichia sorbitophila, an interspecies yeast hybrid reveals early steps of genome resolution following polyploidization.</title>
        <authorList>
            <person name="Leh Louis V."/>
            <person name="Despons L."/>
            <person name="Friedrich A."/>
            <person name="Martin T."/>
            <person name="Durrens P."/>
            <person name="Casaregola S."/>
            <person name="Neuveglise C."/>
            <person name="Fairhead C."/>
            <person name="Marck C."/>
            <person name="Cruz J.A."/>
            <person name="Straub M.L."/>
            <person name="Kugler V."/>
            <person name="Sacerdot C."/>
            <person name="Uzunov Z."/>
            <person name="Thierry A."/>
            <person name="Weiss S."/>
            <person name="Bleykasten C."/>
            <person name="De Montigny J."/>
            <person name="Jacques N."/>
            <person name="Jung P."/>
            <person name="Lemaire M."/>
            <person name="Mallet S."/>
            <person name="Morel G."/>
            <person name="Richard G.F."/>
            <person name="Sarkar A."/>
            <person name="Savel G."/>
            <person name="Schacherer J."/>
            <person name="Seret M.L."/>
            <person name="Talla E."/>
            <person name="Samson G."/>
            <person name="Jubin C."/>
            <person name="Poulain J."/>
            <person name="Vacherie B."/>
            <person name="Barbe V."/>
            <person name="Pelletier E."/>
            <person name="Sherman D.J."/>
            <person name="Westhof E."/>
            <person name="Weissenbach J."/>
            <person name="Baret P.V."/>
            <person name="Wincker P."/>
            <person name="Gaillardin C."/>
            <person name="Dujon B."/>
            <person name="Souciet J.L."/>
        </authorList>
    </citation>
    <scope>NUCLEOTIDE SEQUENCE [LARGE SCALE GENOMIC DNA]</scope>
    <source>
        <strain evidence="9">ATCC MYA-4447 / BCRC 22081 / CBS 7064 / NBRC 10061 / NRRL Y-12695</strain>
    </source>
</reference>
<dbReference type="GO" id="GO:0008195">
    <property type="term" value="F:phosphatidate phosphatase activity"/>
    <property type="evidence" value="ECO:0007669"/>
    <property type="project" value="TreeGrafter"/>
</dbReference>
<dbReference type="Proteomes" id="UP000005222">
    <property type="component" value="Chromosome N"/>
</dbReference>
<evidence type="ECO:0000256" key="6">
    <source>
        <dbReference type="SAM" id="Phobius"/>
    </source>
</evidence>
<dbReference type="SMART" id="SM00014">
    <property type="entry name" value="acidPPc"/>
    <property type="match status" value="1"/>
</dbReference>
<comment type="subcellular location">
    <subcellularLocation>
        <location evidence="1">Membrane</location>
        <topology evidence="1">Multi-pass membrane protein</topology>
    </subcellularLocation>
</comment>
<dbReference type="SUPFAM" id="SSF48317">
    <property type="entry name" value="Acid phosphatase/Vanadium-dependent haloperoxidase"/>
    <property type="match status" value="1"/>
</dbReference>
<evidence type="ECO:0000313" key="9">
    <source>
        <dbReference type="Proteomes" id="UP000005222"/>
    </source>
</evidence>
<dbReference type="InterPro" id="IPR000326">
    <property type="entry name" value="PAP2/HPO"/>
</dbReference>
<dbReference type="OMA" id="EDTIPMW"/>
<protein>
    <submittedName>
        <fullName evidence="8">Piso0_005622 protein</fullName>
    </submittedName>
</protein>
<dbReference type="GO" id="GO:0016020">
    <property type="term" value="C:membrane"/>
    <property type="evidence" value="ECO:0007669"/>
    <property type="project" value="UniProtKB-SubCell"/>
</dbReference>
<keyword evidence="9" id="KW-1185">Reference proteome</keyword>
<evidence type="ECO:0000256" key="1">
    <source>
        <dbReference type="ARBA" id="ARBA00004141"/>
    </source>
</evidence>
<feature type="domain" description="Phosphatidic acid phosphatase type 2/haloperoxidase" evidence="7">
    <location>
        <begin position="100"/>
        <end position="241"/>
    </location>
</feature>
<evidence type="ECO:0000256" key="2">
    <source>
        <dbReference type="ARBA" id="ARBA00008816"/>
    </source>
</evidence>
<feature type="transmembrane region" description="Helical" evidence="6">
    <location>
        <begin position="63"/>
        <end position="80"/>
    </location>
</feature>
<dbReference type="PANTHER" id="PTHR10165:SF35">
    <property type="entry name" value="RE23632P"/>
    <property type="match status" value="1"/>
</dbReference>
<dbReference type="Pfam" id="PF01569">
    <property type="entry name" value="PAP2"/>
    <property type="match status" value="1"/>
</dbReference>
<dbReference type="HOGENOM" id="CLU_021458_6_1_1"/>
<proteinExistence type="inferred from homology"/>
<feature type="transmembrane region" description="Helical" evidence="6">
    <location>
        <begin position="12"/>
        <end position="32"/>
    </location>
</feature>
<dbReference type="OrthoDB" id="10030083at2759"/>
<evidence type="ECO:0000256" key="4">
    <source>
        <dbReference type="ARBA" id="ARBA00022989"/>
    </source>
</evidence>
<dbReference type="InParanoid" id="G8XZH6"/>
<organism evidence="8 9">
    <name type="scientific">Pichia sorbitophila (strain ATCC MYA-4447 / BCRC 22081 / CBS 7064 / NBRC 10061 / NRRL Y-12695)</name>
    <name type="common">Hybrid yeast</name>
    <dbReference type="NCBI Taxonomy" id="559304"/>
    <lineage>
        <taxon>Eukaryota</taxon>
        <taxon>Fungi</taxon>
        <taxon>Dikarya</taxon>
        <taxon>Ascomycota</taxon>
        <taxon>Saccharomycotina</taxon>
        <taxon>Pichiomycetes</taxon>
        <taxon>Debaryomycetaceae</taxon>
        <taxon>Millerozyma</taxon>
    </lineage>
</organism>
<dbReference type="PANTHER" id="PTHR10165">
    <property type="entry name" value="LIPID PHOSPHATE PHOSPHATASE"/>
    <property type="match status" value="1"/>
</dbReference>
<evidence type="ECO:0000256" key="5">
    <source>
        <dbReference type="ARBA" id="ARBA00023136"/>
    </source>
</evidence>
<dbReference type="InterPro" id="IPR043216">
    <property type="entry name" value="PAP-like"/>
</dbReference>
<dbReference type="STRING" id="559304.G8XZH6"/>